<feature type="domain" description="Protein kinase" evidence="12">
    <location>
        <begin position="577"/>
        <end position="844"/>
    </location>
</feature>
<keyword evidence="4" id="KW-0808">Transferase</keyword>
<evidence type="ECO:0000256" key="10">
    <source>
        <dbReference type="SAM" id="Coils"/>
    </source>
</evidence>
<dbReference type="InterPro" id="IPR000719">
    <property type="entry name" value="Prot_kinase_dom"/>
</dbReference>
<keyword evidence="7" id="KW-0833">Ubl conjugation pathway</keyword>
<dbReference type="InterPro" id="IPR008271">
    <property type="entry name" value="Ser/Thr_kinase_AS"/>
</dbReference>
<dbReference type="InterPro" id="IPR001245">
    <property type="entry name" value="Ser-Thr/Tyr_kinase_cat_dom"/>
</dbReference>
<organism evidence="13 14">
    <name type="scientific">Salix brachista</name>
    <dbReference type="NCBI Taxonomy" id="2182728"/>
    <lineage>
        <taxon>Eukaryota</taxon>
        <taxon>Viridiplantae</taxon>
        <taxon>Streptophyta</taxon>
        <taxon>Embryophyta</taxon>
        <taxon>Tracheophyta</taxon>
        <taxon>Spermatophyta</taxon>
        <taxon>Magnoliopsida</taxon>
        <taxon>eudicotyledons</taxon>
        <taxon>Gunneridae</taxon>
        <taxon>Pentapetalae</taxon>
        <taxon>rosids</taxon>
        <taxon>fabids</taxon>
        <taxon>Malpighiales</taxon>
        <taxon>Salicaceae</taxon>
        <taxon>Saliceae</taxon>
        <taxon>Salix</taxon>
    </lineage>
</organism>
<evidence type="ECO:0000256" key="4">
    <source>
        <dbReference type="ARBA" id="ARBA00022679"/>
    </source>
</evidence>
<feature type="region of interest" description="Disordered" evidence="11">
    <location>
        <begin position="211"/>
        <end position="368"/>
    </location>
</feature>
<dbReference type="SUPFAM" id="SSF57850">
    <property type="entry name" value="RING/U-box"/>
    <property type="match status" value="1"/>
</dbReference>
<name>A0A5N5K6L7_9ROSI</name>
<gene>
    <name evidence="13" type="ORF">DKX38_020948</name>
</gene>
<dbReference type="PROSITE" id="PS50011">
    <property type="entry name" value="PROTEIN_KINASE_DOM"/>
    <property type="match status" value="1"/>
</dbReference>
<evidence type="ECO:0000256" key="8">
    <source>
        <dbReference type="ARBA" id="ARBA00022840"/>
    </source>
</evidence>
<dbReference type="EC" id="2.3.2.27" evidence="2"/>
<proteinExistence type="predicted"/>
<evidence type="ECO:0000313" key="14">
    <source>
        <dbReference type="Proteomes" id="UP000326939"/>
    </source>
</evidence>
<dbReference type="PROSITE" id="PS00108">
    <property type="entry name" value="PROTEIN_KINASE_ST"/>
    <property type="match status" value="1"/>
</dbReference>
<dbReference type="PANTHER" id="PTHR45647:SF100">
    <property type="entry name" value="U-BOX DOMAIN-CONTAINING PROTEIN 33"/>
    <property type="match status" value="1"/>
</dbReference>
<dbReference type="GO" id="GO:0005524">
    <property type="term" value="F:ATP binding"/>
    <property type="evidence" value="ECO:0007669"/>
    <property type="project" value="UniProtKB-UniRule"/>
</dbReference>
<comment type="catalytic activity">
    <reaction evidence="1">
        <text>S-ubiquitinyl-[E2 ubiquitin-conjugating enzyme]-L-cysteine + [acceptor protein]-L-lysine = [E2 ubiquitin-conjugating enzyme]-L-cysteine + N(6)-ubiquitinyl-[acceptor protein]-L-lysine.</text>
        <dbReference type="EC" id="2.3.2.27"/>
    </reaction>
</comment>
<dbReference type="CDD" id="cd01989">
    <property type="entry name" value="USP_STK_Ubox_N"/>
    <property type="match status" value="1"/>
</dbReference>
<feature type="coiled-coil region" evidence="10">
    <location>
        <begin position="445"/>
        <end position="556"/>
    </location>
</feature>
<keyword evidence="5 9" id="KW-0547">Nucleotide-binding</keyword>
<keyword evidence="10" id="KW-0175">Coiled coil</keyword>
<dbReference type="Gene3D" id="3.30.200.20">
    <property type="entry name" value="Phosphorylase Kinase, domain 1"/>
    <property type="match status" value="1"/>
</dbReference>
<accession>A0A5N5K6L7</accession>
<feature type="binding site" evidence="9">
    <location>
        <position position="604"/>
    </location>
    <ligand>
        <name>ATP</name>
        <dbReference type="ChEBI" id="CHEBI:30616"/>
    </ligand>
</feature>
<evidence type="ECO:0000256" key="2">
    <source>
        <dbReference type="ARBA" id="ARBA00012483"/>
    </source>
</evidence>
<dbReference type="InterPro" id="IPR017441">
    <property type="entry name" value="Protein_kinase_ATP_BS"/>
</dbReference>
<dbReference type="AlphaFoldDB" id="A0A5N5K6L7"/>
<dbReference type="EMBL" id="VDCV01000014">
    <property type="protein sequence ID" value="KAB5527101.1"/>
    <property type="molecule type" value="Genomic_DNA"/>
</dbReference>
<dbReference type="PANTHER" id="PTHR45647">
    <property type="entry name" value="OS02G0152300 PROTEIN"/>
    <property type="match status" value="1"/>
</dbReference>
<dbReference type="InterPro" id="IPR011009">
    <property type="entry name" value="Kinase-like_dom_sf"/>
</dbReference>
<protein>
    <recommendedName>
        <fullName evidence="2">RING-type E3 ubiquitin transferase</fullName>
        <ecNumber evidence="2">2.3.2.27</ecNumber>
    </recommendedName>
</protein>
<evidence type="ECO:0000313" key="13">
    <source>
        <dbReference type="EMBL" id="KAB5527101.1"/>
    </source>
</evidence>
<feature type="compositionally biased region" description="Polar residues" evidence="11">
    <location>
        <begin position="333"/>
        <end position="356"/>
    </location>
</feature>
<dbReference type="InterPro" id="IPR051348">
    <property type="entry name" value="U-box_ubiquitin_ligases"/>
</dbReference>
<feature type="compositionally biased region" description="Polar residues" evidence="11">
    <location>
        <begin position="218"/>
        <end position="288"/>
    </location>
</feature>
<dbReference type="GO" id="GO:0061630">
    <property type="term" value="F:ubiquitin protein ligase activity"/>
    <property type="evidence" value="ECO:0007669"/>
    <property type="project" value="UniProtKB-EC"/>
</dbReference>
<evidence type="ECO:0000259" key="12">
    <source>
        <dbReference type="PROSITE" id="PS50011"/>
    </source>
</evidence>
<evidence type="ECO:0000256" key="6">
    <source>
        <dbReference type="ARBA" id="ARBA00022777"/>
    </source>
</evidence>
<keyword evidence="6" id="KW-0418">Kinase</keyword>
<keyword evidence="14" id="KW-1185">Reference proteome</keyword>
<reference evidence="14" key="1">
    <citation type="journal article" date="2019" name="Gigascience">
        <title>De novo genome assembly of the endangered Acer yangbiense, a plant species with extremely small populations endemic to Yunnan Province, China.</title>
        <authorList>
            <person name="Yang J."/>
            <person name="Wariss H.M."/>
            <person name="Tao L."/>
            <person name="Zhang R."/>
            <person name="Yun Q."/>
            <person name="Hollingsworth P."/>
            <person name="Dao Z."/>
            <person name="Luo G."/>
            <person name="Guo H."/>
            <person name="Ma Y."/>
            <person name="Sun W."/>
        </authorList>
    </citation>
    <scope>NUCLEOTIDE SEQUENCE [LARGE SCALE GENOMIC DNA]</scope>
    <source>
        <strain evidence="14">cv. br00</strain>
    </source>
</reference>
<evidence type="ECO:0000256" key="11">
    <source>
        <dbReference type="SAM" id="MobiDB-lite"/>
    </source>
</evidence>
<dbReference type="PROSITE" id="PS00107">
    <property type="entry name" value="PROTEIN_KINASE_ATP"/>
    <property type="match status" value="1"/>
</dbReference>
<sequence length="1058" mass="119261">MAMVSHVRVAKTQQASPLRLVEFRMPGKMSSGREIVEEPVARVIEEKIFVALGKSMKECKSMLVWALQNSGGKRICIIYVHQPAELIPFMGAKFLPSMLNEQEVRGYREFERLEMHKMLDEYLLLCRKMGVRAEKLYVEMESIEKGILELISQHRIKKLVMGAAADKRYSKNMKDIKSKKAVSVSLEAPASCHIWFICKGHLIQTREGALDGTDTDVKSSSQQTRPNTKAGTDTDVESSSQQTRPNTKAGTDTDVESSSQQTRPNTKAGTDTDVESSSQQTRPNTEAGQSKIMRSKSISPGQQRRGKLTNPAKKLFRRVRSLDVNGSRGRLTTPASQDGGSSTLSRSDADWSSDQYNSMSRRSNSQNSVLSSCFSGKMAYVALTPFLRTEGSENESELSTLPQPTEDLFLSSPPSVLDGSIKDPLYDELEQAKAERDDVAAIRKAKASESLYTEESKRRKEVEEELAKEKEELEKINKEQDEVMGELCIAQDQKSLLEKQIEESGEMVNELEQKITSAVGPLRNYKEEWDHLQKDRDNALKEAEELRRNRTEASSTHMPQFFSEFSLSEIEEATHHFDPSLKIGEGGYGNIYKGILGQTQVAVKMRRSNSMQGPAEFQQEVNVLSKMRHPNLITLVGACPEAWTLIYEYIPNGSLEDRLSCMDNSPPLSWQTRICIATELCSVLIFLHSSKPHSIVHGDLKPANILLDENLATKLSDFGICRLLDHKEDSSNNTTICRTDPKGTFAYMDPEFVTTGELSPKSDVYSFGIILLRLLTARQALGIRKEVEYALYKGNLKTLLDPLAGDWPFVQAEMLAHLALRCSEMNRKNRPDLASEEVMRDPHVAADGFTYEAEALSWHTDLIPNRALRSAIREQLQQMTHKGWRCRQMTFKDYDLFLYHHLVIVWLKTSKLFYTRGCSLLAKCLQEVMQDTQVAACGFTSEEETSIGWLEIEIEIFDLIPHRSLPSAFKIGCGSVEAWQTLHSWHLTISIIVRALVFDLLVLDCYQVLQFVPGMDCSCTEKMVEDIIVLPHKLSGLKAQSSSPDRISTYRLCRAYTN</sequence>
<evidence type="ECO:0000256" key="1">
    <source>
        <dbReference type="ARBA" id="ARBA00000900"/>
    </source>
</evidence>
<dbReference type="InterPro" id="IPR013083">
    <property type="entry name" value="Znf_RING/FYVE/PHD"/>
</dbReference>
<evidence type="ECO:0000256" key="3">
    <source>
        <dbReference type="ARBA" id="ARBA00022527"/>
    </source>
</evidence>
<dbReference type="Proteomes" id="UP000326939">
    <property type="component" value="Chromosome 14"/>
</dbReference>
<dbReference type="Pfam" id="PF07714">
    <property type="entry name" value="PK_Tyr_Ser-Thr"/>
    <property type="match status" value="1"/>
</dbReference>
<dbReference type="SUPFAM" id="SSF56112">
    <property type="entry name" value="Protein kinase-like (PK-like)"/>
    <property type="match status" value="1"/>
</dbReference>
<keyword evidence="8 9" id="KW-0067">ATP-binding</keyword>
<evidence type="ECO:0000256" key="9">
    <source>
        <dbReference type="PROSITE-ProRule" id="PRU10141"/>
    </source>
</evidence>
<evidence type="ECO:0000256" key="7">
    <source>
        <dbReference type="ARBA" id="ARBA00022786"/>
    </source>
</evidence>
<dbReference type="Gene3D" id="1.10.510.10">
    <property type="entry name" value="Transferase(Phosphotransferase) domain 1"/>
    <property type="match status" value="1"/>
</dbReference>
<dbReference type="FunFam" id="3.30.200.20:FF:000039">
    <property type="entry name" value="receptor-like protein kinase FERONIA"/>
    <property type="match status" value="1"/>
</dbReference>
<dbReference type="GO" id="GO:0004674">
    <property type="term" value="F:protein serine/threonine kinase activity"/>
    <property type="evidence" value="ECO:0007669"/>
    <property type="project" value="UniProtKB-KW"/>
</dbReference>
<evidence type="ECO:0000256" key="5">
    <source>
        <dbReference type="ARBA" id="ARBA00022741"/>
    </source>
</evidence>
<keyword evidence="3" id="KW-0723">Serine/threonine-protein kinase</keyword>
<comment type="caution">
    <text evidence="13">The sequence shown here is derived from an EMBL/GenBank/DDBJ whole genome shotgun (WGS) entry which is preliminary data.</text>
</comment>
<dbReference type="SMART" id="SM00220">
    <property type="entry name" value="S_TKc"/>
    <property type="match status" value="1"/>
</dbReference>
<feature type="compositionally biased region" description="Low complexity" evidence="11">
    <location>
        <begin position="357"/>
        <end position="368"/>
    </location>
</feature>
<dbReference type="Gene3D" id="3.30.40.10">
    <property type="entry name" value="Zinc/RING finger domain, C3HC4 (zinc finger)"/>
    <property type="match status" value="1"/>
</dbReference>